<gene>
    <name evidence="1" type="ORF">SEMRO_1652_G288790.1</name>
</gene>
<evidence type="ECO:0000313" key="2">
    <source>
        <dbReference type="Proteomes" id="UP001153069"/>
    </source>
</evidence>
<dbReference type="EMBL" id="CAICTM010001650">
    <property type="protein sequence ID" value="CAB9525268.1"/>
    <property type="molecule type" value="Genomic_DNA"/>
</dbReference>
<dbReference type="Proteomes" id="UP001153069">
    <property type="component" value="Unassembled WGS sequence"/>
</dbReference>
<comment type="caution">
    <text evidence="1">The sequence shown here is derived from an EMBL/GenBank/DDBJ whole genome shotgun (WGS) entry which is preliminary data.</text>
</comment>
<dbReference type="AlphaFoldDB" id="A0A9N8HWI0"/>
<organism evidence="1 2">
    <name type="scientific">Seminavis robusta</name>
    <dbReference type="NCBI Taxonomy" id="568900"/>
    <lineage>
        <taxon>Eukaryota</taxon>
        <taxon>Sar</taxon>
        <taxon>Stramenopiles</taxon>
        <taxon>Ochrophyta</taxon>
        <taxon>Bacillariophyta</taxon>
        <taxon>Bacillariophyceae</taxon>
        <taxon>Bacillariophycidae</taxon>
        <taxon>Naviculales</taxon>
        <taxon>Naviculaceae</taxon>
        <taxon>Seminavis</taxon>
    </lineage>
</organism>
<accession>A0A9N8HWI0</accession>
<keyword evidence="2" id="KW-1185">Reference proteome</keyword>
<reference evidence="1" key="1">
    <citation type="submission" date="2020-06" db="EMBL/GenBank/DDBJ databases">
        <authorList>
            <consortium name="Plant Systems Biology data submission"/>
        </authorList>
    </citation>
    <scope>NUCLEOTIDE SEQUENCE</scope>
    <source>
        <strain evidence="1">D6</strain>
    </source>
</reference>
<proteinExistence type="predicted"/>
<evidence type="ECO:0000313" key="1">
    <source>
        <dbReference type="EMBL" id="CAB9525268.1"/>
    </source>
</evidence>
<sequence>MKRSVSFVPFNDARNTQWIYEAYSTDVLWTTSEEQAASRHRTRQRARDLRYENEDVLLRDTFTTTDTDKNVQRSLKDFVKSNGNGRGMERFISREHHEERKAHRARAIKVIIMAQKEAIERGYELAELTEQLRMLSIKFSIHAKIFARRMGKADEACCYPKQKRSSQKQQQGTSVFVGAPVVPSAASASLTKTQISQRQLQAMTA</sequence>
<name>A0A9N8HWI0_9STRA</name>
<protein>
    <submittedName>
        <fullName evidence="1">Uncharacterized protein</fullName>
    </submittedName>
</protein>